<evidence type="ECO:0000313" key="2">
    <source>
        <dbReference type="EMBL" id="KAF7782754.1"/>
    </source>
</evidence>
<name>A0A8H7F8V2_AGABI</name>
<feature type="compositionally biased region" description="Low complexity" evidence="1">
    <location>
        <begin position="270"/>
        <end position="288"/>
    </location>
</feature>
<sequence length="486" mass="55019">MARVETTHYGLVPAPGPHWTLAQEKSIAQDYPFEAAYDSPEQFITQTYLQFLWLPQSLMPLQLLVPSLRRVSSIPSSSQTPHSLHSLLDPLLQTTRAISNKYHVELVQILQDGGGAGELEETMMWYTLHHERMGDQDVESGNQEPWMNEKWRQNWLERLERREVQVQILLYMTKLSLPGSLPVVNQPKQRKRSGKEAVPPSLSPEERLESLMDKLSMLQLTNHLETNGPKLNHNEKDWAQLFCESTVEPIFKTPLPEMCSLLRSKLFPASPFSDDSDADTATASRSSSPEQDKPQVDQMETSEGTSALLPPNHDSRSLSRARSRSLSMSLAQEKEERERSVGVGPGKKRLLNREVSMSRAFKPRPKTSSKLSEAPQESQARANEDDSEIILVEDTPQKPRVAHNKQIAQFQDAASSSSSNLFGTERTNPRGIFGSQEDETDDDDAWMLDSSPDVLLLRPGRRDRGSDDEYEAVTFHTPSKKPRRRK</sequence>
<feature type="compositionally biased region" description="Acidic residues" evidence="1">
    <location>
        <begin position="436"/>
        <end position="446"/>
    </location>
</feature>
<gene>
    <name evidence="2" type="ORF">Agabi119p4_2130</name>
</gene>
<evidence type="ECO:0000256" key="1">
    <source>
        <dbReference type="SAM" id="MobiDB-lite"/>
    </source>
</evidence>
<dbReference type="AlphaFoldDB" id="A0A8H7F8V2"/>
<comment type="caution">
    <text evidence="2">The sequence shown here is derived from an EMBL/GenBank/DDBJ whole genome shotgun (WGS) entry which is preliminary data.</text>
</comment>
<evidence type="ECO:0000313" key="3">
    <source>
        <dbReference type="Proteomes" id="UP000629468"/>
    </source>
</evidence>
<reference evidence="2 3" key="1">
    <citation type="journal article" name="Sci. Rep.">
        <title>Telomere-to-telomere assembled and centromere annotated genomes of the two main subspecies of the button mushroom Agaricus bisporus reveal especially polymorphic chromosome ends.</title>
        <authorList>
            <person name="Sonnenberg A.S.M."/>
            <person name="Sedaghat-Telgerd N."/>
            <person name="Lavrijssen B."/>
            <person name="Ohm R.A."/>
            <person name="Hendrickx P.M."/>
            <person name="Scholtmeijer K."/>
            <person name="Baars J.J.P."/>
            <person name="van Peer A."/>
        </authorList>
    </citation>
    <scope>NUCLEOTIDE SEQUENCE [LARGE SCALE GENOMIC DNA]</scope>
    <source>
        <strain evidence="2 3">H119_p4</strain>
    </source>
</reference>
<feature type="compositionally biased region" description="Low complexity" evidence="1">
    <location>
        <begin position="318"/>
        <end position="331"/>
    </location>
</feature>
<feature type="region of interest" description="Disordered" evidence="1">
    <location>
        <begin position="270"/>
        <end position="486"/>
    </location>
</feature>
<protein>
    <recommendedName>
        <fullName evidence="4">DNA replication regulator Sld3 C-terminal domain-containing protein</fullName>
    </recommendedName>
</protein>
<accession>A0A8H7F8V2</accession>
<feature type="compositionally biased region" description="Polar residues" evidence="1">
    <location>
        <begin position="368"/>
        <end position="381"/>
    </location>
</feature>
<feature type="region of interest" description="Disordered" evidence="1">
    <location>
        <begin position="182"/>
        <end position="204"/>
    </location>
</feature>
<proteinExistence type="predicted"/>
<dbReference type="EMBL" id="JABXXO010000003">
    <property type="protein sequence ID" value="KAF7782754.1"/>
    <property type="molecule type" value="Genomic_DNA"/>
</dbReference>
<dbReference type="Gene3D" id="1.20.58.2130">
    <property type="match status" value="1"/>
</dbReference>
<evidence type="ECO:0008006" key="4">
    <source>
        <dbReference type="Google" id="ProtNLM"/>
    </source>
</evidence>
<dbReference type="Proteomes" id="UP000629468">
    <property type="component" value="Unassembled WGS sequence"/>
</dbReference>
<organism evidence="2 3">
    <name type="scientific">Agaricus bisporus var. burnettii</name>
    <dbReference type="NCBI Taxonomy" id="192524"/>
    <lineage>
        <taxon>Eukaryota</taxon>
        <taxon>Fungi</taxon>
        <taxon>Dikarya</taxon>
        <taxon>Basidiomycota</taxon>
        <taxon>Agaricomycotina</taxon>
        <taxon>Agaricomycetes</taxon>
        <taxon>Agaricomycetidae</taxon>
        <taxon>Agaricales</taxon>
        <taxon>Agaricineae</taxon>
        <taxon>Agaricaceae</taxon>
        <taxon>Agaricus</taxon>
    </lineage>
</organism>